<dbReference type="AlphaFoldDB" id="A0A0F9GN73"/>
<dbReference type="GO" id="GO:0003676">
    <property type="term" value="F:nucleic acid binding"/>
    <property type="evidence" value="ECO:0007669"/>
    <property type="project" value="InterPro"/>
</dbReference>
<protein>
    <recommendedName>
        <fullName evidence="1">PD(D/E)XK endonuclease domain-containing protein</fullName>
    </recommendedName>
</protein>
<dbReference type="InterPro" id="IPR021671">
    <property type="entry name" value="PD(D/E)XK_Endonuc"/>
</dbReference>
<comment type="caution">
    <text evidence="2">The sequence shown here is derived from an EMBL/GenBank/DDBJ whole genome shotgun (WGS) entry which is preliminary data.</text>
</comment>
<gene>
    <name evidence="2" type="ORF">LCGC14_1805800</name>
</gene>
<evidence type="ECO:0000259" key="1">
    <source>
        <dbReference type="Pfam" id="PF11645"/>
    </source>
</evidence>
<proteinExistence type="predicted"/>
<name>A0A0F9GN73_9ZZZZ</name>
<dbReference type="InterPro" id="IPR011856">
    <property type="entry name" value="tRNA_endonuc-like_dom_sf"/>
</dbReference>
<feature type="domain" description="PD(D/E)XK endonuclease" evidence="1">
    <location>
        <begin position="17"/>
        <end position="60"/>
    </location>
</feature>
<sequence length="84" mass="9514">MMKWESVELRGYSYYSERGYRILVPLVDVSGYDFVAEKDGTFIRVNVKRAGLKSKDNPNSWSIARASGSFKVGKDVVNIDVYLA</sequence>
<dbReference type="Pfam" id="PF11645">
    <property type="entry name" value="PDDEXK_5"/>
    <property type="match status" value="1"/>
</dbReference>
<organism evidence="2">
    <name type="scientific">marine sediment metagenome</name>
    <dbReference type="NCBI Taxonomy" id="412755"/>
    <lineage>
        <taxon>unclassified sequences</taxon>
        <taxon>metagenomes</taxon>
        <taxon>ecological metagenomes</taxon>
    </lineage>
</organism>
<dbReference type="EMBL" id="LAZR01017465">
    <property type="protein sequence ID" value="KKM00295.1"/>
    <property type="molecule type" value="Genomic_DNA"/>
</dbReference>
<feature type="non-terminal residue" evidence="2">
    <location>
        <position position="84"/>
    </location>
</feature>
<evidence type="ECO:0000313" key="2">
    <source>
        <dbReference type="EMBL" id="KKM00295.1"/>
    </source>
</evidence>
<accession>A0A0F9GN73</accession>
<dbReference type="Gene3D" id="3.40.1350.10">
    <property type="match status" value="1"/>
</dbReference>
<reference evidence="2" key="1">
    <citation type="journal article" date="2015" name="Nature">
        <title>Complex archaea that bridge the gap between prokaryotes and eukaryotes.</title>
        <authorList>
            <person name="Spang A."/>
            <person name="Saw J.H."/>
            <person name="Jorgensen S.L."/>
            <person name="Zaremba-Niedzwiedzka K."/>
            <person name="Martijn J."/>
            <person name="Lind A.E."/>
            <person name="van Eijk R."/>
            <person name="Schleper C."/>
            <person name="Guy L."/>
            <person name="Ettema T.J."/>
        </authorList>
    </citation>
    <scope>NUCLEOTIDE SEQUENCE</scope>
</reference>